<feature type="binding site" evidence="2">
    <location>
        <position position="168"/>
    </location>
    <ligand>
        <name>Zn(2+)</name>
        <dbReference type="ChEBI" id="CHEBI:29105"/>
    </ligand>
</feature>
<dbReference type="SUPFAM" id="SSF50249">
    <property type="entry name" value="Nucleic acid-binding proteins"/>
    <property type="match status" value="1"/>
</dbReference>
<keyword evidence="1 2" id="KW-0271">Exosome</keyword>
<evidence type="ECO:0000256" key="1">
    <source>
        <dbReference type="ARBA" id="ARBA00022835"/>
    </source>
</evidence>
<dbReference type="Gene3D" id="2.20.70.10">
    <property type="match status" value="1"/>
</dbReference>
<name>A0A6A9QM46_SULME</name>
<evidence type="ECO:0000313" key="5">
    <source>
        <dbReference type="Proteomes" id="UP000470772"/>
    </source>
</evidence>
<comment type="subunit">
    <text evidence="2">Component of the archaeal exosome complex. Forms a trimer of Rrp4 and/or Csl4 subunits. The trimer associates with an hexameric ring-like arrangement composed of 3 Rrp41-Rrp42 heterodimers. Interacts with DnaG.</text>
</comment>
<keyword evidence="2" id="KW-0479">Metal-binding</keyword>
<dbReference type="GO" id="GO:0008270">
    <property type="term" value="F:zinc ion binding"/>
    <property type="evidence" value="ECO:0007669"/>
    <property type="project" value="UniProtKB-UniRule"/>
</dbReference>
<dbReference type="AlphaFoldDB" id="A0A6A9QM46"/>
<comment type="caution">
    <text evidence="4">The sequence shown here is derived from an EMBL/GenBank/DDBJ whole genome shotgun (WGS) entry which is preliminary data.</text>
</comment>
<feature type="binding site" evidence="2">
    <location>
        <position position="171"/>
    </location>
    <ligand>
        <name>Zn(2+)</name>
        <dbReference type="ChEBI" id="CHEBI:29105"/>
    </ligand>
</feature>
<comment type="similarity">
    <text evidence="2">Belongs to the CSL4 family.</text>
</comment>
<dbReference type="GO" id="GO:0000178">
    <property type="term" value="C:exosome (RNase complex)"/>
    <property type="evidence" value="ECO:0007669"/>
    <property type="project" value="UniProtKB-KW"/>
</dbReference>
<gene>
    <name evidence="2" type="primary">csl4</name>
    <name evidence="4" type="ORF">GC250_02380</name>
</gene>
<protein>
    <recommendedName>
        <fullName evidence="2">Exosome complex component Csl4</fullName>
    </recommendedName>
</protein>
<reference evidence="4 5" key="1">
    <citation type="submission" date="2019-10" db="EMBL/GenBank/DDBJ databases">
        <title>Sequencing and Assembly of Multiple Reported Metal-Biooxidizing Members of the Extremely Thermoacidophilic Archaeal Family Sulfolobaceae.</title>
        <authorList>
            <person name="Counts J.A."/>
            <person name="Kelly R.M."/>
        </authorList>
    </citation>
    <scope>NUCLEOTIDE SEQUENCE [LARGE SCALE GENOMIC DNA]</scope>
    <source>
        <strain evidence="4 5">DSM 6482</strain>
    </source>
</reference>
<dbReference type="PANTHER" id="PTHR12686:SF8">
    <property type="entry name" value="EXOSOME COMPLEX COMPONENT CSL4"/>
    <property type="match status" value="1"/>
</dbReference>
<dbReference type="Proteomes" id="UP000470772">
    <property type="component" value="Unassembled WGS sequence"/>
</dbReference>
<feature type="domain" description="S1 motif" evidence="3">
    <location>
        <begin position="66"/>
        <end position="127"/>
    </location>
</feature>
<dbReference type="InterPro" id="IPR030850">
    <property type="entry name" value="Exosome_Csl4_arc"/>
</dbReference>
<comment type="function">
    <text evidence="2">Non-catalytic component of the exosome, which is a complex involved in RNA degradation. Increases the RNA binding and the efficiency of RNA degradation. Helpful for the interaction of the exosome with A-poor RNAs.</text>
</comment>
<dbReference type="InterPro" id="IPR039771">
    <property type="entry name" value="Csl4"/>
</dbReference>
<dbReference type="OrthoDB" id="6768at2157"/>
<keyword evidence="5" id="KW-1185">Reference proteome</keyword>
<keyword evidence="2" id="KW-0963">Cytoplasm</keyword>
<sequence>MKKQGDLALPGEDLAVAEEFMAGDGTYEINGIVRSSIVGKIFYDMLNRKSNVIMVKKSPLINLKKAKYVIGVVDSVTGENAKVSVYSVEEKNVGDSISAILHISQIANKRVKSISTYIKVGDIIRAKPITGRIPISLTTKPNDCGVILAKCSVCGNIMFKEDEEHLRCTYCNNQETRKIGLYVVKRNGRKGSQKE</sequence>
<dbReference type="PROSITE" id="PS50126">
    <property type="entry name" value="S1"/>
    <property type="match status" value="1"/>
</dbReference>
<dbReference type="GO" id="GO:0003676">
    <property type="term" value="F:nucleic acid binding"/>
    <property type="evidence" value="ECO:0007669"/>
    <property type="project" value="InterPro"/>
</dbReference>
<dbReference type="RefSeq" id="WP_054838125.1">
    <property type="nucleotide sequence ID" value="NZ_BBBY01000005.1"/>
</dbReference>
<dbReference type="Gene3D" id="2.40.50.140">
    <property type="entry name" value="Nucleic acid-binding proteins"/>
    <property type="match status" value="1"/>
</dbReference>
<proteinExistence type="inferred from homology"/>
<dbReference type="NCBIfam" id="NF034126">
    <property type="entry name" value="PRK09521.1"/>
    <property type="match status" value="1"/>
</dbReference>
<keyword evidence="2" id="KW-0862">Zinc</keyword>
<dbReference type="GO" id="GO:0006396">
    <property type="term" value="P:RNA processing"/>
    <property type="evidence" value="ECO:0007669"/>
    <property type="project" value="InterPro"/>
</dbReference>
<dbReference type="Gene3D" id="2.40.50.100">
    <property type="match status" value="1"/>
</dbReference>
<comment type="subcellular location">
    <subcellularLocation>
        <location evidence="2">Cytoplasm</location>
    </subcellularLocation>
</comment>
<feature type="binding site" evidence="2">
    <location>
        <position position="151"/>
    </location>
    <ligand>
        <name>Zn(2+)</name>
        <dbReference type="ChEBI" id="CHEBI:29105"/>
    </ligand>
</feature>
<evidence type="ECO:0000313" key="4">
    <source>
        <dbReference type="EMBL" id="MUN28335.1"/>
    </source>
</evidence>
<dbReference type="GO" id="GO:0005737">
    <property type="term" value="C:cytoplasm"/>
    <property type="evidence" value="ECO:0007669"/>
    <property type="project" value="UniProtKB-SubCell"/>
</dbReference>
<evidence type="ECO:0000256" key="2">
    <source>
        <dbReference type="HAMAP-Rule" id="MF_00975"/>
    </source>
</evidence>
<dbReference type="EMBL" id="WGGD01000005">
    <property type="protein sequence ID" value="MUN28335.1"/>
    <property type="molecule type" value="Genomic_DNA"/>
</dbReference>
<accession>A0A6A9QM46</accession>
<dbReference type="PANTHER" id="PTHR12686">
    <property type="entry name" value="3'-5' EXORIBONUCLEASE CSL4-RELATED"/>
    <property type="match status" value="1"/>
</dbReference>
<dbReference type="GO" id="GO:0006401">
    <property type="term" value="P:RNA catabolic process"/>
    <property type="evidence" value="ECO:0007669"/>
    <property type="project" value="UniProtKB-UniRule"/>
</dbReference>
<dbReference type="InterPro" id="IPR003029">
    <property type="entry name" value="S1_domain"/>
</dbReference>
<dbReference type="Pfam" id="PF14382">
    <property type="entry name" value="ECR1_N"/>
    <property type="match status" value="1"/>
</dbReference>
<dbReference type="InterPro" id="IPR025721">
    <property type="entry name" value="Exosome_cplx_N_dom"/>
</dbReference>
<feature type="binding site" evidence="2">
    <location>
        <position position="154"/>
    </location>
    <ligand>
        <name>Zn(2+)</name>
        <dbReference type="ChEBI" id="CHEBI:29105"/>
    </ligand>
</feature>
<dbReference type="InterPro" id="IPR012340">
    <property type="entry name" value="NA-bd_OB-fold"/>
</dbReference>
<organism evidence="4 5">
    <name type="scientific">Sulfuracidifex metallicus DSM 6482 = JCM 9184</name>
    <dbReference type="NCBI Taxonomy" id="523847"/>
    <lineage>
        <taxon>Archaea</taxon>
        <taxon>Thermoproteota</taxon>
        <taxon>Thermoprotei</taxon>
        <taxon>Sulfolobales</taxon>
        <taxon>Sulfolobaceae</taxon>
        <taxon>Sulfuracidifex</taxon>
    </lineage>
</organism>
<dbReference type="HAMAP" id="MF_00975">
    <property type="entry name" value="Exosome_Csl4"/>
    <property type="match status" value="1"/>
</dbReference>
<evidence type="ECO:0000259" key="3">
    <source>
        <dbReference type="PROSITE" id="PS50126"/>
    </source>
</evidence>
<dbReference type="SUPFAM" id="SSF110324">
    <property type="entry name" value="Ribosomal L27 protein-like"/>
    <property type="match status" value="1"/>
</dbReference>